<dbReference type="AlphaFoldDB" id="A0A3B0TCY7"/>
<dbReference type="InterPro" id="IPR029057">
    <property type="entry name" value="PRTase-like"/>
</dbReference>
<feature type="domain" description="Phosphoribosyltransferase" evidence="3">
    <location>
        <begin position="13"/>
        <end position="102"/>
    </location>
</feature>
<name>A0A3B0TCY7_9ZZZZ</name>
<accession>A0A3B0TCY7</accession>
<organism evidence="4">
    <name type="scientific">hydrothermal vent metagenome</name>
    <dbReference type="NCBI Taxonomy" id="652676"/>
    <lineage>
        <taxon>unclassified sequences</taxon>
        <taxon>metagenomes</taxon>
        <taxon>ecological metagenomes</taxon>
    </lineage>
</organism>
<dbReference type="SUPFAM" id="SSF53271">
    <property type="entry name" value="PRTase-like"/>
    <property type="match status" value="1"/>
</dbReference>
<reference evidence="4" key="1">
    <citation type="submission" date="2018-06" db="EMBL/GenBank/DDBJ databases">
        <authorList>
            <person name="Zhirakovskaya E."/>
        </authorList>
    </citation>
    <scope>NUCLEOTIDE SEQUENCE</scope>
</reference>
<dbReference type="PANTHER" id="PTHR19278:SF9">
    <property type="entry name" value="URIDINE 5'-MONOPHOSPHATE SYNTHASE"/>
    <property type="match status" value="1"/>
</dbReference>
<dbReference type="PANTHER" id="PTHR19278">
    <property type="entry name" value="OROTATE PHOSPHORIBOSYLTRANSFERASE"/>
    <property type="match status" value="1"/>
</dbReference>
<sequence length="160" mass="17311">MTLALDVIDAEINLEKFDQIAGCELAGVPFAAIVADRVELPLVVALKQARGFGRLAQCEGEFAPGARTLLIDDVTTDGRTKATFKAALERANAQVVAIFVFLNYRIFPGSPEIISLMTLADIVAVAERDGRFETDVMREVRDFAANAPDWSGRNGGIDKP</sequence>
<proteinExistence type="predicted"/>
<dbReference type="InterPro" id="IPR000836">
    <property type="entry name" value="PRTase_dom"/>
</dbReference>
<protein>
    <recommendedName>
        <fullName evidence="3">Phosphoribosyltransferase domain-containing protein</fullName>
    </recommendedName>
</protein>
<dbReference type="Gene3D" id="3.40.50.2020">
    <property type="match status" value="1"/>
</dbReference>
<dbReference type="GO" id="GO:0004588">
    <property type="term" value="F:orotate phosphoribosyltransferase activity"/>
    <property type="evidence" value="ECO:0007669"/>
    <property type="project" value="TreeGrafter"/>
</dbReference>
<evidence type="ECO:0000256" key="2">
    <source>
        <dbReference type="ARBA" id="ARBA00022975"/>
    </source>
</evidence>
<dbReference type="GO" id="GO:0006222">
    <property type="term" value="P:UMP biosynthetic process"/>
    <property type="evidence" value="ECO:0007669"/>
    <property type="project" value="TreeGrafter"/>
</dbReference>
<dbReference type="Pfam" id="PF00156">
    <property type="entry name" value="Pribosyltran"/>
    <property type="match status" value="1"/>
</dbReference>
<dbReference type="EMBL" id="UOEM01000042">
    <property type="protein sequence ID" value="VAW12332.1"/>
    <property type="molecule type" value="Genomic_DNA"/>
</dbReference>
<evidence type="ECO:0000313" key="4">
    <source>
        <dbReference type="EMBL" id="VAW12332.1"/>
    </source>
</evidence>
<keyword evidence="2" id="KW-0665">Pyrimidine biosynthesis</keyword>
<gene>
    <name evidence="4" type="ORF">MNBD_ALPHA09-738</name>
</gene>
<comment type="pathway">
    <text evidence="1">Pyrimidine metabolism; UMP biosynthesis via de novo pathway.</text>
</comment>
<evidence type="ECO:0000259" key="3">
    <source>
        <dbReference type="Pfam" id="PF00156"/>
    </source>
</evidence>
<dbReference type="CDD" id="cd06223">
    <property type="entry name" value="PRTases_typeI"/>
    <property type="match status" value="1"/>
</dbReference>
<evidence type="ECO:0000256" key="1">
    <source>
        <dbReference type="ARBA" id="ARBA00004725"/>
    </source>
</evidence>
<dbReference type="GO" id="GO:0019856">
    <property type="term" value="P:pyrimidine nucleobase biosynthetic process"/>
    <property type="evidence" value="ECO:0007669"/>
    <property type="project" value="TreeGrafter"/>
</dbReference>